<dbReference type="Pfam" id="PF14223">
    <property type="entry name" value="Retrotran_gag_2"/>
    <property type="match status" value="1"/>
</dbReference>
<dbReference type="PANTHER" id="PTHR48043">
    <property type="entry name" value="EG:EG0003.4 PROTEIN-RELATED"/>
    <property type="match status" value="1"/>
</dbReference>
<proteinExistence type="inferred from homology"/>
<keyword evidence="4" id="KW-1133">Transmembrane helix</keyword>
<evidence type="ECO:0000256" key="2">
    <source>
        <dbReference type="ARBA" id="ARBA00022676"/>
    </source>
</evidence>
<keyword evidence="3" id="KW-0808">Transferase</keyword>
<keyword evidence="4" id="KW-0812">Transmembrane</keyword>
<evidence type="ECO:0000313" key="5">
    <source>
        <dbReference type="EMBL" id="RLU27379.1"/>
    </source>
</evidence>
<dbReference type="FunFam" id="3.40.50.2000:FF:000021">
    <property type="entry name" value="UDP-glucuronosyltransferase"/>
    <property type="match status" value="1"/>
</dbReference>
<evidence type="ECO:0008006" key="6">
    <source>
        <dbReference type="Google" id="ProtNLM"/>
    </source>
</evidence>
<reference evidence="5" key="2">
    <citation type="submission" date="2018-07" db="EMBL/GenBank/DDBJ databases">
        <authorList>
            <person name="Mckenzie S.K."/>
            <person name="Kronauer D.J.C."/>
        </authorList>
    </citation>
    <scope>NUCLEOTIDE SEQUENCE</scope>
    <source>
        <strain evidence="5">Clonal line C1</strain>
    </source>
</reference>
<organism evidence="5">
    <name type="scientific">Ooceraea biroi</name>
    <name type="common">Clonal raider ant</name>
    <name type="synonym">Cerapachys biroi</name>
    <dbReference type="NCBI Taxonomy" id="2015173"/>
    <lineage>
        <taxon>Eukaryota</taxon>
        <taxon>Metazoa</taxon>
        <taxon>Ecdysozoa</taxon>
        <taxon>Arthropoda</taxon>
        <taxon>Hexapoda</taxon>
        <taxon>Insecta</taxon>
        <taxon>Pterygota</taxon>
        <taxon>Neoptera</taxon>
        <taxon>Endopterygota</taxon>
        <taxon>Hymenoptera</taxon>
        <taxon>Apocrita</taxon>
        <taxon>Aculeata</taxon>
        <taxon>Formicoidea</taxon>
        <taxon>Formicidae</taxon>
        <taxon>Dorylinae</taxon>
        <taxon>Ooceraea</taxon>
    </lineage>
</organism>
<comment type="similarity">
    <text evidence="1">Belongs to the UDP-glycosyltransferase family.</text>
</comment>
<dbReference type="OrthoDB" id="7554908at2759"/>
<comment type="caution">
    <text evidence="5">The sequence shown here is derived from an EMBL/GenBank/DDBJ whole genome shotgun (WGS) entry which is preliminary data.</text>
</comment>
<sequence>MATEIKVQVDKLESEAEWARWKWQMSMLFEQYDLVSIVDGTRPCPPQPPTIATADVVKEFKAWKSNNGRAANYIMSALNKQNAELVLSCTTAHECWQKLCSRFERSSTQRRDMLFQQFFKAEHNKIEDVASYIARIQKIFIDLNSELQKQHRNTLDESVLIGRITSSLGTEYNEFQNVWEVIPEEHQTINLLTEKLCAIELRNRSTIVSQSEAVAFEAKSTAGKKNNDLQVRNKRIQALKQKTKCAICHVKGHWAKECQQNKTSQHTSDGTLHKRGHELVIVTTAPLKDPTLKNYTEIDVSYGFSIITEYNDAKWKISQMESCRQVFTITTEFMGTIWDNPEFKKIYRRDSGEKFDAIMIEPISDLSLYSMAHRFNAPLIGLTPMGFHNFQRYIFASPMLPSHPSNWEVNTLVEGYPSFWQRLQNFIDVWGYLYAWSHHVVMARKRVEKYFGSDTPDPMDIAKNMSIVLVNENPLFAYARPEQPNVIYFSGSQIQKTPPTLPKDLRRFLDDATKGFIYVSLGTTVSCHNLPTEIMGNFIEVFSKLPFKIVWKYECDEFPGKLDNIFISKWFPQQGILAHPNIRLFIYQGGLHSTEEAVHYAVPLLGLPIMFEQASRIQRLASLGAAIFLKLNELSKERLNTAIHQILNDKSYKERMAYLSKLSKDQPYDSFENAIWWIEYVMRHKGISHLRFSESDKPWYQRYDMDIIGFLAVIAFIMSLIFLYTLFRILRFCYGYYHLLYKNVQYPNTKLKMQ</sequence>
<keyword evidence="2" id="KW-0328">Glycosyltransferase</keyword>
<dbReference type="Proteomes" id="UP000279307">
    <property type="component" value="Chromosome 1"/>
</dbReference>
<dbReference type="CDD" id="cd03784">
    <property type="entry name" value="GT1_Gtf-like"/>
    <property type="match status" value="1"/>
</dbReference>
<dbReference type="AlphaFoldDB" id="A0A3L8E5I6"/>
<dbReference type="Gene3D" id="3.40.50.2000">
    <property type="entry name" value="Glycogen Phosphorylase B"/>
    <property type="match status" value="1"/>
</dbReference>
<dbReference type="GO" id="GO:0008270">
    <property type="term" value="F:zinc ion binding"/>
    <property type="evidence" value="ECO:0007669"/>
    <property type="project" value="InterPro"/>
</dbReference>
<accession>A0A3L8E5I6</accession>
<keyword evidence="4" id="KW-0472">Membrane</keyword>
<dbReference type="InterPro" id="IPR050271">
    <property type="entry name" value="UDP-glycosyltransferase"/>
</dbReference>
<dbReference type="SUPFAM" id="SSF57756">
    <property type="entry name" value="Retrovirus zinc finger-like domains"/>
    <property type="match status" value="1"/>
</dbReference>
<dbReference type="GO" id="GO:0008194">
    <property type="term" value="F:UDP-glycosyltransferase activity"/>
    <property type="evidence" value="ECO:0007669"/>
    <property type="project" value="InterPro"/>
</dbReference>
<evidence type="ECO:0000256" key="3">
    <source>
        <dbReference type="ARBA" id="ARBA00022679"/>
    </source>
</evidence>
<protein>
    <recommendedName>
        <fullName evidence="6">Ecdysteroid UDP-glucosyltransferase</fullName>
    </recommendedName>
</protein>
<feature type="transmembrane region" description="Helical" evidence="4">
    <location>
        <begin position="707"/>
        <end position="727"/>
    </location>
</feature>
<dbReference type="InterPro" id="IPR036875">
    <property type="entry name" value="Znf_CCHC_sf"/>
</dbReference>
<dbReference type="GO" id="GO:0003676">
    <property type="term" value="F:nucleic acid binding"/>
    <property type="evidence" value="ECO:0007669"/>
    <property type="project" value="InterPro"/>
</dbReference>
<name>A0A3L8E5I6_OOCBI</name>
<dbReference type="InterPro" id="IPR002213">
    <property type="entry name" value="UDP_glucos_trans"/>
</dbReference>
<reference evidence="5" key="1">
    <citation type="journal article" date="2018" name="Genome Res.">
        <title>The genomic architecture and molecular evolution of ant odorant receptors.</title>
        <authorList>
            <person name="McKenzie S.K."/>
            <person name="Kronauer D.J.C."/>
        </authorList>
    </citation>
    <scope>NUCLEOTIDE SEQUENCE [LARGE SCALE GENOMIC DNA]</scope>
    <source>
        <strain evidence="5">Clonal line C1</strain>
    </source>
</reference>
<evidence type="ECO:0000256" key="1">
    <source>
        <dbReference type="ARBA" id="ARBA00009995"/>
    </source>
</evidence>
<dbReference type="EMBL" id="QOIP01000001">
    <property type="protein sequence ID" value="RLU27379.1"/>
    <property type="molecule type" value="Genomic_DNA"/>
</dbReference>
<dbReference type="Gene3D" id="4.10.60.10">
    <property type="entry name" value="Zinc finger, CCHC-type"/>
    <property type="match status" value="1"/>
</dbReference>
<dbReference type="Pfam" id="PF00201">
    <property type="entry name" value="UDPGT"/>
    <property type="match status" value="1"/>
</dbReference>
<dbReference type="SUPFAM" id="SSF53756">
    <property type="entry name" value="UDP-Glycosyltransferase/glycogen phosphorylase"/>
    <property type="match status" value="1"/>
</dbReference>
<dbReference type="PANTHER" id="PTHR48043:SF159">
    <property type="entry name" value="EG:EG0003.4 PROTEIN-RELATED"/>
    <property type="match status" value="1"/>
</dbReference>
<evidence type="ECO:0000256" key="4">
    <source>
        <dbReference type="SAM" id="Phobius"/>
    </source>
</evidence>
<gene>
    <name evidence="5" type="ORF">DMN91_001183</name>
</gene>